<dbReference type="EMBL" id="JACHJN010000016">
    <property type="protein sequence ID" value="MBB5960417.1"/>
    <property type="molecule type" value="Genomic_DNA"/>
</dbReference>
<dbReference type="RefSeq" id="WP_184698612.1">
    <property type="nucleotide sequence ID" value="NZ_JACHJN010000016.1"/>
</dbReference>
<proteinExistence type="predicted"/>
<name>A0A841CWP0_9PSEU</name>
<comment type="caution">
    <text evidence="1">The sequence shown here is derived from an EMBL/GenBank/DDBJ whole genome shotgun (WGS) entry which is preliminary data.</text>
</comment>
<accession>A0A841CWP0</accession>
<protein>
    <submittedName>
        <fullName evidence="1">Uncharacterized protein</fullName>
    </submittedName>
</protein>
<sequence>MTFDDTGTVHGRDLRRLLDSDLPDPILVLVEGRVEVVAAADGQGEGLELITREEFLRRAGQTELTDAELEQHAAKLSAAVDNLGG</sequence>
<reference evidence="1 2" key="1">
    <citation type="submission" date="2020-08" db="EMBL/GenBank/DDBJ databases">
        <title>Genomic Encyclopedia of Type Strains, Phase III (KMG-III): the genomes of soil and plant-associated and newly described type strains.</title>
        <authorList>
            <person name="Whitman W."/>
        </authorList>
    </citation>
    <scope>NUCLEOTIDE SEQUENCE [LARGE SCALE GENOMIC DNA]</scope>
    <source>
        <strain evidence="1 2">CECT 8640</strain>
    </source>
</reference>
<evidence type="ECO:0000313" key="2">
    <source>
        <dbReference type="Proteomes" id="UP000547510"/>
    </source>
</evidence>
<gene>
    <name evidence="1" type="ORF">FHS29_007041</name>
</gene>
<dbReference type="Proteomes" id="UP000547510">
    <property type="component" value="Unassembled WGS sequence"/>
</dbReference>
<evidence type="ECO:0000313" key="1">
    <source>
        <dbReference type="EMBL" id="MBB5960417.1"/>
    </source>
</evidence>
<keyword evidence="2" id="KW-1185">Reference proteome</keyword>
<dbReference type="AlphaFoldDB" id="A0A841CWP0"/>
<organism evidence="1 2">
    <name type="scientific">Saccharothrix tamanrassetensis</name>
    <dbReference type="NCBI Taxonomy" id="1051531"/>
    <lineage>
        <taxon>Bacteria</taxon>
        <taxon>Bacillati</taxon>
        <taxon>Actinomycetota</taxon>
        <taxon>Actinomycetes</taxon>
        <taxon>Pseudonocardiales</taxon>
        <taxon>Pseudonocardiaceae</taxon>
        <taxon>Saccharothrix</taxon>
    </lineage>
</organism>